<dbReference type="OrthoDB" id="444255at2759"/>
<evidence type="ECO:0000313" key="3">
    <source>
        <dbReference type="Proteomes" id="UP000440578"/>
    </source>
</evidence>
<comment type="caution">
    <text evidence="2">The sequence shown here is derived from an EMBL/GenBank/DDBJ whole genome shotgun (WGS) entry which is preliminary data.</text>
</comment>
<evidence type="ECO:0000256" key="1">
    <source>
        <dbReference type="SAM" id="Phobius"/>
    </source>
</evidence>
<reference evidence="2 3" key="1">
    <citation type="submission" date="2019-07" db="EMBL/GenBank/DDBJ databases">
        <title>Draft genome assembly of a fouling barnacle, Amphibalanus amphitrite (Darwin, 1854): The first reference genome for Thecostraca.</title>
        <authorList>
            <person name="Kim W."/>
        </authorList>
    </citation>
    <scope>NUCLEOTIDE SEQUENCE [LARGE SCALE GENOMIC DNA]</scope>
    <source>
        <strain evidence="2">SNU_AA5</strain>
        <tissue evidence="2">Soma without cirri and trophi</tissue>
    </source>
</reference>
<feature type="transmembrane region" description="Helical" evidence="1">
    <location>
        <begin position="12"/>
        <end position="32"/>
    </location>
</feature>
<name>A0A6A4VBY8_AMPAM</name>
<accession>A0A6A4VBY8</accession>
<keyword evidence="1" id="KW-0812">Transmembrane</keyword>
<keyword evidence="1" id="KW-1133">Transmembrane helix</keyword>
<evidence type="ECO:0000313" key="2">
    <source>
        <dbReference type="EMBL" id="KAF0293837.1"/>
    </source>
</evidence>
<organism evidence="2 3">
    <name type="scientific">Amphibalanus amphitrite</name>
    <name type="common">Striped barnacle</name>
    <name type="synonym">Balanus amphitrite</name>
    <dbReference type="NCBI Taxonomy" id="1232801"/>
    <lineage>
        <taxon>Eukaryota</taxon>
        <taxon>Metazoa</taxon>
        <taxon>Ecdysozoa</taxon>
        <taxon>Arthropoda</taxon>
        <taxon>Crustacea</taxon>
        <taxon>Multicrustacea</taxon>
        <taxon>Cirripedia</taxon>
        <taxon>Thoracica</taxon>
        <taxon>Thoracicalcarea</taxon>
        <taxon>Balanomorpha</taxon>
        <taxon>Balanoidea</taxon>
        <taxon>Balanidae</taxon>
        <taxon>Amphibalaninae</taxon>
        <taxon>Amphibalanus</taxon>
    </lineage>
</organism>
<protein>
    <submittedName>
        <fullName evidence="2">Fukutin</fullName>
    </submittedName>
</protein>
<proteinExistence type="predicted"/>
<sequence length="102" mass="12109">MALTRWPRGFHGLVPVTLLVVVVMVLITRWPYPDFELCWSLLDGLRIGIPCEPNHYLRIAYGPDWASPPQKKWDYRTGRFNVVRNGYWPEEMRNEVFQTFEV</sequence>
<keyword evidence="3" id="KW-1185">Reference proteome</keyword>
<dbReference type="EMBL" id="VIIS01001718">
    <property type="protein sequence ID" value="KAF0293837.1"/>
    <property type="molecule type" value="Genomic_DNA"/>
</dbReference>
<keyword evidence="1" id="KW-0472">Membrane</keyword>
<gene>
    <name evidence="2" type="primary">FKTN_0</name>
    <name evidence="2" type="ORF">FJT64_008441</name>
</gene>
<dbReference type="AlphaFoldDB" id="A0A6A4VBY8"/>
<dbReference type="Proteomes" id="UP000440578">
    <property type="component" value="Unassembled WGS sequence"/>
</dbReference>